<name>A0A3B1B9Q5_9ZZZZ</name>
<dbReference type="EMBL" id="UOFU01000241">
    <property type="protein sequence ID" value="VAX01777.1"/>
    <property type="molecule type" value="Genomic_DNA"/>
</dbReference>
<keyword evidence="1" id="KW-0880">Kelch repeat</keyword>
<proteinExistence type="predicted"/>
<dbReference type="Pfam" id="PF01344">
    <property type="entry name" value="Kelch_1"/>
    <property type="match status" value="2"/>
</dbReference>
<gene>
    <name evidence="3" type="ORF">MNBD_GAMMA20-1892</name>
</gene>
<keyword evidence="2" id="KW-0677">Repeat</keyword>
<sequence>MKRHIVRGLLVLFCALLLIACEEDAPPLEWVPGWQQGPNTLVSRSGAAALEINGVIHLIGGVDGREFRASSEYARILPDGSLSDWQPGPPLNVERGFFTATVSGKYVYVAGGGRGPNGSIQLASVERAEILADGTLGPWQLEKHALNVKRRCSRLLVLGNHIYAFGGFGGTLLDTVESARILPDGSLDEWLVRDERMTVARYISGSLAADSRAYLIGGHDKVRGMGIKNVEWSHETADEPGFIDPWQATAPLLTGRYGLEVARHGDYLYAVGGLDGARYLDSIEKARLKPEGGIEAWTETTSMASPREGMNVIVKGDRIYVIGGGNLQGYPGSVEYATFDANGDIGFWALPEAAKKHREAIAAREAARAVLPNEAVIVENIKTDSYSYLQVRRDDGAVAWLAGPSTDLPEGSRIQFADGVFMSNFYSKELKRNFPAVMFIGEIRSAKSR</sequence>
<reference evidence="3" key="1">
    <citation type="submission" date="2018-06" db="EMBL/GenBank/DDBJ databases">
        <authorList>
            <person name="Zhirakovskaya E."/>
        </authorList>
    </citation>
    <scope>NUCLEOTIDE SEQUENCE</scope>
</reference>
<organism evidence="3">
    <name type="scientific">hydrothermal vent metagenome</name>
    <dbReference type="NCBI Taxonomy" id="652676"/>
    <lineage>
        <taxon>unclassified sequences</taxon>
        <taxon>metagenomes</taxon>
        <taxon>ecological metagenomes</taxon>
    </lineage>
</organism>
<evidence type="ECO:0000256" key="1">
    <source>
        <dbReference type="ARBA" id="ARBA00022441"/>
    </source>
</evidence>
<evidence type="ECO:0000256" key="2">
    <source>
        <dbReference type="ARBA" id="ARBA00022737"/>
    </source>
</evidence>
<dbReference type="InterPro" id="IPR006652">
    <property type="entry name" value="Kelch_1"/>
</dbReference>
<protein>
    <submittedName>
        <fullName evidence="3">Uncharacterized protein</fullName>
    </submittedName>
</protein>
<dbReference type="InterPro" id="IPR011043">
    <property type="entry name" value="Gal_Oxase/kelch_b-propeller"/>
</dbReference>
<dbReference type="AlphaFoldDB" id="A0A3B1B9Q5"/>
<dbReference type="InterPro" id="IPR015915">
    <property type="entry name" value="Kelch-typ_b-propeller"/>
</dbReference>
<accession>A0A3B1B9Q5</accession>
<dbReference type="Gene3D" id="2.120.10.80">
    <property type="entry name" value="Kelch-type beta propeller"/>
    <property type="match status" value="2"/>
</dbReference>
<dbReference type="PANTHER" id="PTHR24412">
    <property type="entry name" value="KELCH PROTEIN"/>
    <property type="match status" value="1"/>
</dbReference>
<evidence type="ECO:0000313" key="3">
    <source>
        <dbReference type="EMBL" id="VAX01777.1"/>
    </source>
</evidence>
<dbReference type="SUPFAM" id="SSF50965">
    <property type="entry name" value="Galactose oxidase, central domain"/>
    <property type="match status" value="1"/>
</dbReference>
<dbReference type="PROSITE" id="PS51257">
    <property type="entry name" value="PROKAR_LIPOPROTEIN"/>
    <property type="match status" value="1"/>
</dbReference>
<dbReference type="SUPFAM" id="SSF117281">
    <property type="entry name" value="Kelch motif"/>
    <property type="match status" value="1"/>
</dbReference>
<dbReference type="PANTHER" id="PTHR24412:SF441">
    <property type="entry name" value="KELCH-LIKE PROTEIN 28"/>
    <property type="match status" value="1"/>
</dbReference>